<dbReference type="Proteomes" id="UP000828390">
    <property type="component" value="Unassembled WGS sequence"/>
</dbReference>
<evidence type="ECO:0000313" key="1">
    <source>
        <dbReference type="EMBL" id="KAH3798220.1"/>
    </source>
</evidence>
<keyword evidence="2" id="KW-1185">Reference proteome</keyword>
<protein>
    <submittedName>
        <fullName evidence="1">Uncharacterized protein</fullName>
    </submittedName>
</protein>
<gene>
    <name evidence="1" type="ORF">DPMN_151814</name>
</gene>
<sequence>MILTKAGAPGQIVGLLTTAPVVARNTQSLTAQIILKLKLHHLKYKLLEHKHGQPGHNISSQPKCILTTPFEAGAEASPVDQKDIEPISTSGNLYSLENSTINI</sequence>
<name>A0A9D4FGC9_DREPO</name>
<dbReference type="EMBL" id="JAIWYP010000007">
    <property type="protein sequence ID" value="KAH3798220.1"/>
    <property type="molecule type" value="Genomic_DNA"/>
</dbReference>
<dbReference type="AlphaFoldDB" id="A0A9D4FGC9"/>
<organism evidence="1 2">
    <name type="scientific">Dreissena polymorpha</name>
    <name type="common">Zebra mussel</name>
    <name type="synonym">Mytilus polymorpha</name>
    <dbReference type="NCBI Taxonomy" id="45954"/>
    <lineage>
        <taxon>Eukaryota</taxon>
        <taxon>Metazoa</taxon>
        <taxon>Spiralia</taxon>
        <taxon>Lophotrochozoa</taxon>
        <taxon>Mollusca</taxon>
        <taxon>Bivalvia</taxon>
        <taxon>Autobranchia</taxon>
        <taxon>Heteroconchia</taxon>
        <taxon>Euheterodonta</taxon>
        <taxon>Imparidentia</taxon>
        <taxon>Neoheterodontei</taxon>
        <taxon>Myida</taxon>
        <taxon>Dreissenoidea</taxon>
        <taxon>Dreissenidae</taxon>
        <taxon>Dreissena</taxon>
    </lineage>
</organism>
<reference evidence="1" key="2">
    <citation type="submission" date="2020-11" db="EMBL/GenBank/DDBJ databases">
        <authorList>
            <person name="McCartney M.A."/>
            <person name="Auch B."/>
            <person name="Kono T."/>
            <person name="Mallez S."/>
            <person name="Becker A."/>
            <person name="Gohl D.M."/>
            <person name="Silverstein K.A.T."/>
            <person name="Koren S."/>
            <person name="Bechman K.B."/>
            <person name="Herman A."/>
            <person name="Abrahante J.E."/>
            <person name="Garbe J."/>
        </authorList>
    </citation>
    <scope>NUCLEOTIDE SEQUENCE</scope>
    <source>
        <strain evidence="1">Duluth1</strain>
        <tissue evidence="1">Whole animal</tissue>
    </source>
</reference>
<accession>A0A9D4FGC9</accession>
<evidence type="ECO:0000313" key="2">
    <source>
        <dbReference type="Proteomes" id="UP000828390"/>
    </source>
</evidence>
<comment type="caution">
    <text evidence="1">The sequence shown here is derived from an EMBL/GenBank/DDBJ whole genome shotgun (WGS) entry which is preliminary data.</text>
</comment>
<reference evidence="1" key="1">
    <citation type="journal article" date="2019" name="bioRxiv">
        <title>The Genome of the Zebra Mussel, Dreissena polymorpha: A Resource for Invasive Species Research.</title>
        <authorList>
            <person name="McCartney M.A."/>
            <person name="Auch B."/>
            <person name="Kono T."/>
            <person name="Mallez S."/>
            <person name="Zhang Y."/>
            <person name="Obille A."/>
            <person name="Becker A."/>
            <person name="Abrahante J.E."/>
            <person name="Garbe J."/>
            <person name="Badalamenti J.P."/>
            <person name="Herman A."/>
            <person name="Mangelson H."/>
            <person name="Liachko I."/>
            <person name="Sullivan S."/>
            <person name="Sone E.D."/>
            <person name="Koren S."/>
            <person name="Silverstein K.A.T."/>
            <person name="Beckman K.B."/>
            <person name="Gohl D.M."/>
        </authorList>
    </citation>
    <scope>NUCLEOTIDE SEQUENCE</scope>
    <source>
        <strain evidence="1">Duluth1</strain>
        <tissue evidence="1">Whole animal</tissue>
    </source>
</reference>
<proteinExistence type="predicted"/>